<dbReference type="RefSeq" id="WP_397088940.1">
    <property type="nucleotide sequence ID" value="NZ_JBITGY010000011.1"/>
</dbReference>
<organism evidence="2 3">
    <name type="scientific">Nonomuraea typhae</name>
    <dbReference type="NCBI Taxonomy" id="2603600"/>
    <lineage>
        <taxon>Bacteria</taxon>
        <taxon>Bacillati</taxon>
        <taxon>Actinomycetota</taxon>
        <taxon>Actinomycetes</taxon>
        <taxon>Streptosporangiales</taxon>
        <taxon>Streptosporangiaceae</taxon>
        <taxon>Nonomuraea</taxon>
    </lineage>
</organism>
<accession>A0ABW7Z6U7</accession>
<evidence type="ECO:0000313" key="2">
    <source>
        <dbReference type="EMBL" id="MFI6503148.1"/>
    </source>
</evidence>
<evidence type="ECO:0000256" key="1">
    <source>
        <dbReference type="SAM" id="MobiDB-lite"/>
    </source>
</evidence>
<name>A0ABW7Z6U7_9ACTN</name>
<gene>
    <name evidence="2" type="ORF">ACIBG2_37600</name>
</gene>
<reference evidence="2 3" key="1">
    <citation type="submission" date="2024-10" db="EMBL/GenBank/DDBJ databases">
        <title>The Natural Products Discovery Center: Release of the First 8490 Sequenced Strains for Exploring Actinobacteria Biosynthetic Diversity.</title>
        <authorList>
            <person name="Kalkreuter E."/>
            <person name="Kautsar S.A."/>
            <person name="Yang D."/>
            <person name="Bader C.D."/>
            <person name="Teijaro C.N."/>
            <person name="Fluegel L."/>
            <person name="Davis C.M."/>
            <person name="Simpson J.R."/>
            <person name="Lauterbach L."/>
            <person name="Steele A.D."/>
            <person name="Gui C."/>
            <person name="Meng S."/>
            <person name="Li G."/>
            <person name="Viehrig K."/>
            <person name="Ye F."/>
            <person name="Su P."/>
            <person name="Kiefer A.F."/>
            <person name="Nichols A."/>
            <person name="Cepeda A.J."/>
            <person name="Yan W."/>
            <person name="Fan B."/>
            <person name="Jiang Y."/>
            <person name="Adhikari A."/>
            <person name="Zheng C.-J."/>
            <person name="Schuster L."/>
            <person name="Cowan T.M."/>
            <person name="Smanski M.J."/>
            <person name="Chevrette M.G."/>
            <person name="De Carvalho L.P.S."/>
            <person name="Shen B."/>
        </authorList>
    </citation>
    <scope>NUCLEOTIDE SEQUENCE [LARGE SCALE GENOMIC DNA]</scope>
    <source>
        <strain evidence="2 3">NPDC050545</strain>
    </source>
</reference>
<dbReference type="EMBL" id="JBITGY010000011">
    <property type="protein sequence ID" value="MFI6503148.1"/>
    <property type="molecule type" value="Genomic_DNA"/>
</dbReference>
<comment type="caution">
    <text evidence="2">The sequence shown here is derived from an EMBL/GenBank/DDBJ whole genome shotgun (WGS) entry which is preliminary data.</text>
</comment>
<proteinExistence type="predicted"/>
<sequence length="285" mass="29920">MAWFRRRPAAPAQTASTRVVVTSPDGPTTTWPGPTLAGQTCAVINGTGVPKDLTWPRPGLTIGDRRLPGILVPSNTDLLVVKARSEPPEDGKPSIFVVRRDFLAGEERDSPSYLGVGARATIFLNLSSRLCPSLKRLGAALQRDGARLYVHAHRAGRHGFLRLNLSLPGLDHDFDTAISPVDGNVQEFLAVACQTGVIELHLSHESSGTALSCACSAALVQPVADRALAELADAGHPATPAEHDAFNAGLRAALVAVNDSLDPTAAIPLTVTGSALSFLAIEVVI</sequence>
<keyword evidence="3" id="KW-1185">Reference proteome</keyword>
<feature type="compositionally biased region" description="Low complexity" evidence="1">
    <location>
        <begin position="22"/>
        <end position="35"/>
    </location>
</feature>
<evidence type="ECO:0000313" key="3">
    <source>
        <dbReference type="Proteomes" id="UP001612741"/>
    </source>
</evidence>
<protein>
    <submittedName>
        <fullName evidence="2">Uncharacterized protein</fullName>
    </submittedName>
</protein>
<feature type="region of interest" description="Disordered" evidence="1">
    <location>
        <begin position="1"/>
        <end position="36"/>
    </location>
</feature>
<dbReference type="Proteomes" id="UP001612741">
    <property type="component" value="Unassembled WGS sequence"/>
</dbReference>